<proteinExistence type="predicted"/>
<dbReference type="EMBL" id="GBXM01036723">
    <property type="protein sequence ID" value="JAH71854.1"/>
    <property type="molecule type" value="Transcribed_RNA"/>
</dbReference>
<accession>A0A0E9V162</accession>
<sequence length="19" mass="2137">MMPRQQTADCDSPEQVTLS</sequence>
<organism evidence="1">
    <name type="scientific">Anguilla anguilla</name>
    <name type="common">European freshwater eel</name>
    <name type="synonym">Muraena anguilla</name>
    <dbReference type="NCBI Taxonomy" id="7936"/>
    <lineage>
        <taxon>Eukaryota</taxon>
        <taxon>Metazoa</taxon>
        <taxon>Chordata</taxon>
        <taxon>Craniata</taxon>
        <taxon>Vertebrata</taxon>
        <taxon>Euteleostomi</taxon>
        <taxon>Actinopterygii</taxon>
        <taxon>Neopterygii</taxon>
        <taxon>Teleostei</taxon>
        <taxon>Anguilliformes</taxon>
        <taxon>Anguillidae</taxon>
        <taxon>Anguilla</taxon>
    </lineage>
</organism>
<reference evidence="1" key="2">
    <citation type="journal article" date="2015" name="Fish Shellfish Immunol.">
        <title>Early steps in the European eel (Anguilla anguilla)-Vibrio vulnificus interaction in the gills: Role of the RtxA13 toxin.</title>
        <authorList>
            <person name="Callol A."/>
            <person name="Pajuelo D."/>
            <person name="Ebbesson L."/>
            <person name="Teles M."/>
            <person name="MacKenzie S."/>
            <person name="Amaro C."/>
        </authorList>
    </citation>
    <scope>NUCLEOTIDE SEQUENCE</scope>
</reference>
<reference evidence="1" key="1">
    <citation type="submission" date="2014-11" db="EMBL/GenBank/DDBJ databases">
        <authorList>
            <person name="Amaro Gonzalez C."/>
        </authorList>
    </citation>
    <scope>NUCLEOTIDE SEQUENCE</scope>
</reference>
<protein>
    <submittedName>
        <fullName evidence="1">Uncharacterized protein</fullName>
    </submittedName>
</protein>
<name>A0A0E9V162_ANGAN</name>
<dbReference type="AlphaFoldDB" id="A0A0E9V162"/>
<evidence type="ECO:0000313" key="1">
    <source>
        <dbReference type="EMBL" id="JAH71854.1"/>
    </source>
</evidence>